<feature type="transmembrane region" description="Helical" evidence="2">
    <location>
        <begin position="191"/>
        <end position="211"/>
    </location>
</feature>
<evidence type="ECO:0000256" key="1">
    <source>
        <dbReference type="SAM" id="MobiDB-lite"/>
    </source>
</evidence>
<feature type="transmembrane region" description="Helical" evidence="2">
    <location>
        <begin position="134"/>
        <end position="152"/>
    </location>
</feature>
<feature type="transmembrane region" description="Helical" evidence="2">
    <location>
        <begin position="80"/>
        <end position="99"/>
    </location>
</feature>
<evidence type="ECO:0000313" key="4">
    <source>
        <dbReference type="Proteomes" id="UP001501251"/>
    </source>
</evidence>
<feature type="transmembrane region" description="Helical" evidence="2">
    <location>
        <begin position="158"/>
        <end position="184"/>
    </location>
</feature>
<dbReference type="Proteomes" id="UP001501251">
    <property type="component" value="Unassembled WGS sequence"/>
</dbReference>
<proteinExistence type="predicted"/>
<dbReference type="EMBL" id="BAABAQ010000013">
    <property type="protein sequence ID" value="GAA4203944.1"/>
    <property type="molecule type" value="Genomic_DNA"/>
</dbReference>
<evidence type="ECO:0008006" key="5">
    <source>
        <dbReference type="Google" id="ProtNLM"/>
    </source>
</evidence>
<gene>
    <name evidence="3" type="ORF">GCM10022252_62330</name>
</gene>
<reference evidence="4" key="1">
    <citation type="journal article" date="2019" name="Int. J. Syst. Evol. Microbiol.">
        <title>The Global Catalogue of Microorganisms (GCM) 10K type strain sequencing project: providing services to taxonomists for standard genome sequencing and annotation.</title>
        <authorList>
            <consortium name="The Broad Institute Genomics Platform"/>
            <consortium name="The Broad Institute Genome Sequencing Center for Infectious Disease"/>
            <person name="Wu L."/>
            <person name="Ma J."/>
        </authorList>
    </citation>
    <scope>NUCLEOTIDE SEQUENCE [LARGE SCALE GENOMIC DNA]</scope>
    <source>
        <strain evidence="4">JCM 17388</strain>
    </source>
</reference>
<sequence>MLMAERTPALGPALEGAAPGAGAWAAVLLVSLSTLAGAWLARRNSAKVTVWLTIASAMMLITALVDLLPDAWRDAGETGVPLWAVGLAIVFGFLVITYFTRKGCGHGHGHAGSRPTGGRHAPGLHRRVKEAVDAALFGGMGTAAALTLHRAIEGATLALTASAVVVIALMVHSAGEGLALAALLDMARQRLAPWLVVSCLSPATGILIATLAPLPGWLVPLLLGMVTGVLLRTAIVGLRLAAADQEGGRLSRRHLTIAAGVAVTGGALLIATHGVLGEDHPQTGHRPHVTGQAALGPPTPTPSARPPTPRAPAPLTQAQLREAVITGRMTLSEVLVRTDDVVKNAWVGWILSLLPGHSPAEVTSLLGAGGIEASRHIGDLTEQQRRYLLDAVTK</sequence>
<feature type="region of interest" description="Disordered" evidence="1">
    <location>
        <begin position="279"/>
        <end position="313"/>
    </location>
</feature>
<dbReference type="Gene3D" id="1.10.8.50">
    <property type="match status" value="1"/>
</dbReference>
<protein>
    <recommendedName>
        <fullName evidence="5">Zinc permease</fullName>
    </recommendedName>
</protein>
<evidence type="ECO:0000313" key="3">
    <source>
        <dbReference type="EMBL" id="GAA4203944.1"/>
    </source>
</evidence>
<keyword evidence="2" id="KW-0472">Membrane</keyword>
<dbReference type="RefSeq" id="WP_344921713.1">
    <property type="nucleotide sequence ID" value="NZ_BAABAQ010000013.1"/>
</dbReference>
<feature type="compositionally biased region" description="Pro residues" evidence="1">
    <location>
        <begin position="297"/>
        <end position="312"/>
    </location>
</feature>
<feature type="transmembrane region" description="Helical" evidence="2">
    <location>
        <begin position="48"/>
        <end position="68"/>
    </location>
</feature>
<feature type="transmembrane region" description="Helical" evidence="2">
    <location>
        <begin position="20"/>
        <end position="41"/>
    </location>
</feature>
<keyword evidence="2" id="KW-1133">Transmembrane helix</keyword>
<comment type="caution">
    <text evidence="3">The sequence shown here is derived from an EMBL/GenBank/DDBJ whole genome shotgun (WGS) entry which is preliminary data.</text>
</comment>
<feature type="transmembrane region" description="Helical" evidence="2">
    <location>
        <begin position="254"/>
        <end position="276"/>
    </location>
</feature>
<feature type="transmembrane region" description="Helical" evidence="2">
    <location>
        <begin position="217"/>
        <end position="242"/>
    </location>
</feature>
<evidence type="ECO:0000256" key="2">
    <source>
        <dbReference type="SAM" id="Phobius"/>
    </source>
</evidence>
<name>A0ABP8BDV0_9ACTN</name>
<keyword evidence="4" id="KW-1185">Reference proteome</keyword>
<keyword evidence="2" id="KW-0812">Transmembrane</keyword>
<accession>A0ABP8BDV0</accession>
<organism evidence="3 4">
    <name type="scientific">Streptosporangium oxazolinicum</name>
    <dbReference type="NCBI Taxonomy" id="909287"/>
    <lineage>
        <taxon>Bacteria</taxon>
        <taxon>Bacillati</taxon>
        <taxon>Actinomycetota</taxon>
        <taxon>Actinomycetes</taxon>
        <taxon>Streptosporangiales</taxon>
        <taxon>Streptosporangiaceae</taxon>
        <taxon>Streptosporangium</taxon>
    </lineage>
</organism>